<keyword evidence="1" id="KW-0812">Transmembrane</keyword>
<name>A0ABW1EDL6_9BACT</name>
<gene>
    <name evidence="2" type="primary">kdpF</name>
    <name evidence="2" type="ORF">ACFPT7_09030</name>
</gene>
<protein>
    <submittedName>
        <fullName evidence="2">K(+)-transporting ATPase subunit F</fullName>
    </submittedName>
</protein>
<dbReference type="Proteomes" id="UP001596091">
    <property type="component" value="Unassembled WGS sequence"/>
</dbReference>
<sequence>MSIVTAIVLILSVLLFAYLTAALLFPEKF</sequence>
<evidence type="ECO:0000256" key="1">
    <source>
        <dbReference type="SAM" id="Phobius"/>
    </source>
</evidence>
<dbReference type="RefSeq" id="WP_377819362.1">
    <property type="nucleotide sequence ID" value="NZ_JAGSYH010000003.1"/>
</dbReference>
<keyword evidence="1" id="KW-1133">Transmembrane helix</keyword>
<dbReference type="InterPro" id="IPR011726">
    <property type="entry name" value="KdpF"/>
</dbReference>
<evidence type="ECO:0000313" key="2">
    <source>
        <dbReference type="EMBL" id="MFC5862429.1"/>
    </source>
</evidence>
<comment type="caution">
    <text evidence="2">The sequence shown here is derived from an EMBL/GenBank/DDBJ whole genome shotgun (WGS) entry which is preliminary data.</text>
</comment>
<dbReference type="Pfam" id="PF09604">
    <property type="entry name" value="Potass_KdpF"/>
    <property type="match status" value="1"/>
</dbReference>
<evidence type="ECO:0000313" key="3">
    <source>
        <dbReference type="Proteomes" id="UP001596091"/>
    </source>
</evidence>
<dbReference type="EMBL" id="JBHSPH010000002">
    <property type="protein sequence ID" value="MFC5862429.1"/>
    <property type="molecule type" value="Genomic_DNA"/>
</dbReference>
<dbReference type="NCBIfam" id="TIGR02115">
    <property type="entry name" value="potass_kdpF"/>
    <property type="match status" value="1"/>
</dbReference>
<accession>A0ABW1EDL6</accession>
<keyword evidence="1" id="KW-0472">Membrane</keyword>
<organism evidence="2 3">
    <name type="scientific">Acidicapsa dinghuensis</name>
    <dbReference type="NCBI Taxonomy" id="2218256"/>
    <lineage>
        <taxon>Bacteria</taxon>
        <taxon>Pseudomonadati</taxon>
        <taxon>Acidobacteriota</taxon>
        <taxon>Terriglobia</taxon>
        <taxon>Terriglobales</taxon>
        <taxon>Acidobacteriaceae</taxon>
        <taxon>Acidicapsa</taxon>
    </lineage>
</organism>
<keyword evidence="3" id="KW-1185">Reference proteome</keyword>
<reference evidence="3" key="1">
    <citation type="journal article" date="2019" name="Int. J. Syst. Evol. Microbiol.">
        <title>The Global Catalogue of Microorganisms (GCM) 10K type strain sequencing project: providing services to taxonomists for standard genome sequencing and annotation.</title>
        <authorList>
            <consortium name="The Broad Institute Genomics Platform"/>
            <consortium name="The Broad Institute Genome Sequencing Center for Infectious Disease"/>
            <person name="Wu L."/>
            <person name="Ma J."/>
        </authorList>
    </citation>
    <scope>NUCLEOTIDE SEQUENCE [LARGE SCALE GENOMIC DNA]</scope>
    <source>
        <strain evidence="3">JCM 4087</strain>
    </source>
</reference>
<feature type="transmembrane region" description="Helical" evidence="1">
    <location>
        <begin position="6"/>
        <end position="25"/>
    </location>
</feature>
<proteinExistence type="predicted"/>